<feature type="domain" description="Phosphodiester glycosidase" evidence="2">
    <location>
        <begin position="165"/>
        <end position="276"/>
    </location>
</feature>
<reference evidence="3 4" key="1">
    <citation type="submission" date="2018-10" db="EMBL/GenBank/DDBJ databases">
        <authorList>
            <person name="Zhang X."/>
        </authorList>
    </citation>
    <scope>NUCLEOTIDE SEQUENCE [LARGE SCALE GENOMIC DNA]</scope>
    <source>
        <strain evidence="3 4">SK-G1</strain>
    </source>
</reference>
<dbReference type="Proteomes" id="UP000280960">
    <property type="component" value="Chromosome"/>
</dbReference>
<accession>A0A3G2R5C4</accession>
<keyword evidence="4" id="KW-1185">Reference proteome</keyword>
<gene>
    <name evidence="3" type="ORF">D2962_06460</name>
</gene>
<feature type="domain" description="Copper amine oxidase-like N-terminal" evidence="1">
    <location>
        <begin position="42"/>
        <end position="148"/>
    </location>
</feature>
<dbReference type="Gene3D" id="3.30.457.10">
    <property type="entry name" value="Copper amine oxidase-like, N-terminal domain"/>
    <property type="match status" value="1"/>
</dbReference>
<dbReference type="SUPFAM" id="SSF55383">
    <property type="entry name" value="Copper amine oxidase, domain N"/>
    <property type="match status" value="1"/>
</dbReference>
<dbReference type="PANTHER" id="PTHR40446">
    <property type="entry name" value="N-ACETYLGLUCOSAMINE-1-PHOSPHODIESTER ALPHA-N-ACETYLGLUCOSAMINIDASE"/>
    <property type="match status" value="1"/>
</dbReference>
<evidence type="ECO:0000313" key="4">
    <source>
        <dbReference type="Proteomes" id="UP000280960"/>
    </source>
</evidence>
<dbReference type="InterPro" id="IPR036582">
    <property type="entry name" value="Mao_N_sf"/>
</dbReference>
<dbReference type="KEGG" id="bacg:D2962_06460"/>
<evidence type="ECO:0008006" key="5">
    <source>
        <dbReference type="Google" id="ProtNLM"/>
    </source>
</evidence>
<dbReference type="InterPro" id="IPR012854">
    <property type="entry name" value="Cu_amine_oxidase-like_N"/>
</dbReference>
<dbReference type="PANTHER" id="PTHR40446:SF2">
    <property type="entry name" value="N-ACETYLGLUCOSAMINE-1-PHOSPHODIESTER ALPHA-N-ACETYLGLUCOSAMINIDASE"/>
    <property type="match status" value="1"/>
</dbReference>
<evidence type="ECO:0000259" key="1">
    <source>
        <dbReference type="Pfam" id="PF07833"/>
    </source>
</evidence>
<protein>
    <recommendedName>
        <fullName evidence="5">Copper amine oxidase</fullName>
    </recommendedName>
</protein>
<proteinExistence type="predicted"/>
<sequence length="280" mass="30446">MGVFKMSFKKFLPIIAILTVFFSFSIGFPGQAASQENIKIYIGGEEKLFDVPPQVFNGYTFLPIRGIFESLGAQVFWDNAQRRVTAVRKAVKISLKVGETSATVNGKSVKLDKAPLVYKGTTMVPVRFVSEALGEAVEWDQNARSVYIGGRAHFSPEFEPASTDKSFWQKAAGALGVGPRLITDGKITVDPISEGFSSEKILSYSMARSAIGVTANNMLLMVTVNRATIRELVSIMHSLGAYNAMNLDGGASSGLYYGGRYLTAPGRDLSNALIIYKKND</sequence>
<dbReference type="Pfam" id="PF09992">
    <property type="entry name" value="NAGPA"/>
    <property type="match status" value="1"/>
</dbReference>
<dbReference type="AlphaFoldDB" id="A0A3G2R5C4"/>
<name>A0A3G2R5C4_9FIRM</name>
<dbReference type="Pfam" id="PF07833">
    <property type="entry name" value="Cu_amine_oxidN1"/>
    <property type="match status" value="1"/>
</dbReference>
<evidence type="ECO:0000313" key="3">
    <source>
        <dbReference type="EMBL" id="AYO30308.1"/>
    </source>
</evidence>
<dbReference type="EMBL" id="CP033169">
    <property type="protein sequence ID" value="AYO30308.1"/>
    <property type="molecule type" value="Genomic_DNA"/>
</dbReference>
<organism evidence="3 4">
    <name type="scientific">Biomaibacter acetigenes</name>
    <dbReference type="NCBI Taxonomy" id="2316383"/>
    <lineage>
        <taxon>Bacteria</taxon>
        <taxon>Bacillati</taxon>
        <taxon>Bacillota</taxon>
        <taxon>Clostridia</taxon>
        <taxon>Thermosediminibacterales</taxon>
        <taxon>Tepidanaerobacteraceae</taxon>
        <taxon>Biomaibacter</taxon>
    </lineage>
</organism>
<dbReference type="InterPro" id="IPR018711">
    <property type="entry name" value="NAGPA"/>
</dbReference>
<evidence type="ECO:0000259" key="2">
    <source>
        <dbReference type="Pfam" id="PF09992"/>
    </source>
</evidence>